<keyword evidence="3" id="KW-1185">Reference proteome</keyword>
<sequence length="307" mass="32911">MPSASESSLMSATAAPPSLDASKLSPQTAFNSMPNLNRPAYPLLNHRISARRKLATHQLRRTSTHGPFLDQSISRSQGVSQRAESPASEVDSEPFDYVLNDDGLPVRSVRSPTHEVDPLSVPLPLSFLSTMGLQCQEAEPCDPVSPGGANPLGAIGQGRPCSASPRQSDAELSLAFGSYFPPCDYDSPSAHSIRARTYAKPSFDPFKDWDASSTPPLSPAASSCSSGSSVSIEFSPLPSWLTSVVTLDPKSPPFIPRRAPVVARNEEPAPISMWVRVARAKAQEPLVAKTNHVDAIEVVGEHLGWNY</sequence>
<feature type="region of interest" description="Disordered" evidence="1">
    <location>
        <begin position="57"/>
        <end position="95"/>
    </location>
</feature>
<dbReference type="Proteomes" id="UP000027195">
    <property type="component" value="Unassembled WGS sequence"/>
</dbReference>
<dbReference type="InParanoid" id="A0A067MIQ3"/>
<accession>A0A067MIQ3</accession>
<feature type="compositionally biased region" description="Polar residues" evidence="1">
    <location>
        <begin position="1"/>
        <end position="11"/>
    </location>
</feature>
<organism evidence="2 3">
    <name type="scientific">Botryobasidium botryosum (strain FD-172 SS1)</name>
    <dbReference type="NCBI Taxonomy" id="930990"/>
    <lineage>
        <taxon>Eukaryota</taxon>
        <taxon>Fungi</taxon>
        <taxon>Dikarya</taxon>
        <taxon>Basidiomycota</taxon>
        <taxon>Agaricomycotina</taxon>
        <taxon>Agaricomycetes</taxon>
        <taxon>Cantharellales</taxon>
        <taxon>Botryobasidiaceae</taxon>
        <taxon>Botryobasidium</taxon>
    </lineage>
</organism>
<dbReference type="AlphaFoldDB" id="A0A067MIQ3"/>
<evidence type="ECO:0000256" key="1">
    <source>
        <dbReference type="SAM" id="MobiDB-lite"/>
    </source>
</evidence>
<feature type="region of interest" description="Disordered" evidence="1">
    <location>
        <begin position="1"/>
        <end position="37"/>
    </location>
</feature>
<protein>
    <submittedName>
        <fullName evidence="2">Uncharacterized protein</fullName>
    </submittedName>
</protein>
<evidence type="ECO:0000313" key="2">
    <source>
        <dbReference type="EMBL" id="KDQ15663.1"/>
    </source>
</evidence>
<feature type="compositionally biased region" description="Polar residues" evidence="1">
    <location>
        <begin position="71"/>
        <end position="83"/>
    </location>
</feature>
<evidence type="ECO:0000313" key="3">
    <source>
        <dbReference type="Proteomes" id="UP000027195"/>
    </source>
</evidence>
<gene>
    <name evidence="2" type="ORF">BOTBODRAFT_145040</name>
</gene>
<proteinExistence type="predicted"/>
<dbReference type="HOGENOM" id="CLU_1049681_0_0_1"/>
<dbReference type="EMBL" id="KL198031">
    <property type="protein sequence ID" value="KDQ15663.1"/>
    <property type="molecule type" value="Genomic_DNA"/>
</dbReference>
<reference evidence="3" key="1">
    <citation type="journal article" date="2014" name="Proc. Natl. Acad. Sci. U.S.A.">
        <title>Extensive sampling of basidiomycete genomes demonstrates inadequacy of the white-rot/brown-rot paradigm for wood decay fungi.</title>
        <authorList>
            <person name="Riley R."/>
            <person name="Salamov A.A."/>
            <person name="Brown D.W."/>
            <person name="Nagy L.G."/>
            <person name="Floudas D."/>
            <person name="Held B.W."/>
            <person name="Levasseur A."/>
            <person name="Lombard V."/>
            <person name="Morin E."/>
            <person name="Otillar R."/>
            <person name="Lindquist E.A."/>
            <person name="Sun H."/>
            <person name="LaButti K.M."/>
            <person name="Schmutz J."/>
            <person name="Jabbour D."/>
            <person name="Luo H."/>
            <person name="Baker S.E."/>
            <person name="Pisabarro A.G."/>
            <person name="Walton J.D."/>
            <person name="Blanchette R.A."/>
            <person name="Henrissat B."/>
            <person name="Martin F."/>
            <person name="Cullen D."/>
            <person name="Hibbett D.S."/>
            <person name="Grigoriev I.V."/>
        </authorList>
    </citation>
    <scope>NUCLEOTIDE SEQUENCE [LARGE SCALE GENOMIC DNA]</scope>
    <source>
        <strain evidence="3">FD-172 SS1</strain>
    </source>
</reference>
<feature type="compositionally biased region" description="Polar residues" evidence="1">
    <location>
        <begin position="24"/>
        <end position="35"/>
    </location>
</feature>
<name>A0A067MIQ3_BOTB1</name>